<dbReference type="AlphaFoldDB" id="A0A8X6VW55"/>
<dbReference type="Proteomes" id="UP000887159">
    <property type="component" value="Unassembled WGS sequence"/>
</dbReference>
<organism evidence="1 2">
    <name type="scientific">Trichonephila clavipes</name>
    <name type="common">Golden silk orbweaver</name>
    <name type="synonym">Nephila clavipes</name>
    <dbReference type="NCBI Taxonomy" id="2585209"/>
    <lineage>
        <taxon>Eukaryota</taxon>
        <taxon>Metazoa</taxon>
        <taxon>Ecdysozoa</taxon>
        <taxon>Arthropoda</taxon>
        <taxon>Chelicerata</taxon>
        <taxon>Arachnida</taxon>
        <taxon>Araneae</taxon>
        <taxon>Araneomorphae</taxon>
        <taxon>Entelegynae</taxon>
        <taxon>Araneoidea</taxon>
        <taxon>Nephilidae</taxon>
        <taxon>Trichonephila</taxon>
    </lineage>
</organism>
<protein>
    <submittedName>
        <fullName evidence="1">Uncharacterized protein</fullName>
    </submittedName>
</protein>
<evidence type="ECO:0000313" key="1">
    <source>
        <dbReference type="EMBL" id="GFY23564.1"/>
    </source>
</evidence>
<sequence>MSANKPQQCHFEAPFMPNRSTDILLPMKLDETDFKNFAKPYKYIKTNIENNDYHDVDNFYQQNNVSSDDDYRNILRAGITRPRVFLKLELKEK</sequence>
<comment type="caution">
    <text evidence="1">The sequence shown here is derived from an EMBL/GenBank/DDBJ whole genome shotgun (WGS) entry which is preliminary data.</text>
</comment>
<keyword evidence="2" id="KW-1185">Reference proteome</keyword>
<accession>A0A8X6VW55</accession>
<gene>
    <name evidence="1" type="primary">EVAR_103568_1</name>
    <name evidence="1" type="ORF">TNCV_1038631</name>
</gene>
<dbReference type="EMBL" id="BMAU01021364">
    <property type="protein sequence ID" value="GFY23564.1"/>
    <property type="molecule type" value="Genomic_DNA"/>
</dbReference>
<name>A0A8X6VW55_TRICX</name>
<reference evidence="1" key="1">
    <citation type="submission" date="2020-08" db="EMBL/GenBank/DDBJ databases">
        <title>Multicomponent nature underlies the extraordinary mechanical properties of spider dragline silk.</title>
        <authorList>
            <person name="Kono N."/>
            <person name="Nakamura H."/>
            <person name="Mori M."/>
            <person name="Yoshida Y."/>
            <person name="Ohtoshi R."/>
            <person name="Malay A.D."/>
            <person name="Moran D.A.P."/>
            <person name="Tomita M."/>
            <person name="Numata K."/>
            <person name="Arakawa K."/>
        </authorList>
    </citation>
    <scope>NUCLEOTIDE SEQUENCE</scope>
</reference>
<evidence type="ECO:0000313" key="2">
    <source>
        <dbReference type="Proteomes" id="UP000887159"/>
    </source>
</evidence>
<proteinExistence type="predicted"/>